<sequence>MISAFTLATSDALTKKALKDSNEYLVAWFRLFFSLHLPLILWLFVPAPKLAAEFYRAFA</sequence>
<protein>
    <submittedName>
        <fullName evidence="2">Uncharacterized protein</fullName>
    </submittedName>
</protein>
<accession>A0A6V8NV68</accession>
<evidence type="ECO:0000256" key="1">
    <source>
        <dbReference type="SAM" id="Phobius"/>
    </source>
</evidence>
<reference evidence="2 3" key="1">
    <citation type="journal article" date="2020" name="Front. Microbiol.">
        <title>Single-cell genomics of novel Actinobacteria with the Wood-Ljungdahl pathway discovered in a serpentinizing system.</title>
        <authorList>
            <person name="Merino N."/>
            <person name="Kawai M."/>
            <person name="Boyd E.S."/>
            <person name="Colman D.R."/>
            <person name="McGlynn S.E."/>
            <person name="Nealson K.H."/>
            <person name="Kurokawa K."/>
            <person name="Hongoh Y."/>
        </authorList>
    </citation>
    <scope>NUCLEOTIDE SEQUENCE [LARGE SCALE GENOMIC DNA]</scope>
    <source>
        <strain evidence="2 3">S09_30</strain>
    </source>
</reference>
<dbReference type="AlphaFoldDB" id="A0A6V8NV68"/>
<evidence type="ECO:0000313" key="2">
    <source>
        <dbReference type="EMBL" id="GFP24037.1"/>
    </source>
</evidence>
<feature type="transmembrane region" description="Helical" evidence="1">
    <location>
        <begin position="24"/>
        <end position="45"/>
    </location>
</feature>
<gene>
    <name evidence="2" type="ORF">HKBW3S09_01503</name>
</gene>
<dbReference type="Proteomes" id="UP000585609">
    <property type="component" value="Unassembled WGS sequence"/>
</dbReference>
<keyword evidence="1" id="KW-0812">Transmembrane</keyword>
<keyword evidence="1" id="KW-1133">Transmembrane helix</keyword>
<organism evidence="2 3">
    <name type="scientific">Candidatus Hakubella thermalkaliphila</name>
    <dbReference type="NCBI Taxonomy" id="2754717"/>
    <lineage>
        <taxon>Bacteria</taxon>
        <taxon>Bacillati</taxon>
        <taxon>Actinomycetota</taxon>
        <taxon>Actinomycetota incertae sedis</taxon>
        <taxon>Candidatus Hakubellales</taxon>
        <taxon>Candidatus Hakubellaceae</taxon>
        <taxon>Candidatus Hakubella</taxon>
    </lineage>
</organism>
<evidence type="ECO:0000313" key="3">
    <source>
        <dbReference type="Proteomes" id="UP000585609"/>
    </source>
</evidence>
<name>A0A6V8NV68_9ACTN</name>
<keyword evidence="1" id="KW-0472">Membrane</keyword>
<feature type="non-terminal residue" evidence="2">
    <location>
        <position position="59"/>
    </location>
</feature>
<dbReference type="EMBL" id="BLRW01000305">
    <property type="protein sequence ID" value="GFP24037.1"/>
    <property type="molecule type" value="Genomic_DNA"/>
</dbReference>
<comment type="caution">
    <text evidence="2">The sequence shown here is derived from an EMBL/GenBank/DDBJ whole genome shotgun (WGS) entry which is preliminary data.</text>
</comment>
<proteinExistence type="predicted"/>